<dbReference type="RefSeq" id="WP_055056671.1">
    <property type="nucleotide sequence ID" value="NZ_CABJDZ010000001.1"/>
</dbReference>
<protein>
    <submittedName>
        <fullName evidence="1">Uncharacterized protein</fullName>
    </submittedName>
</protein>
<evidence type="ECO:0000313" key="5">
    <source>
        <dbReference type="EMBL" id="RGQ03252.1"/>
    </source>
</evidence>
<dbReference type="EMBL" id="QSJW01000018">
    <property type="protein sequence ID" value="RHE08358.1"/>
    <property type="molecule type" value="Genomic_DNA"/>
</dbReference>
<dbReference type="Proteomes" id="UP000265828">
    <property type="component" value="Unassembled WGS sequence"/>
</dbReference>
<evidence type="ECO:0000313" key="20">
    <source>
        <dbReference type="Proteomes" id="UP000285839"/>
    </source>
</evidence>
<dbReference type="EMBL" id="CZBA01000019">
    <property type="protein sequence ID" value="CUP86803.1"/>
    <property type="molecule type" value="Genomic_DNA"/>
</dbReference>
<accession>A0A173XFM3</accession>
<evidence type="ECO:0000313" key="19">
    <source>
        <dbReference type="Proteomes" id="UP000284644"/>
    </source>
</evidence>
<evidence type="ECO:0000313" key="13">
    <source>
        <dbReference type="Proteomes" id="UP000261105"/>
    </source>
</evidence>
<evidence type="ECO:0000313" key="2">
    <source>
        <dbReference type="EMBL" id="CUP86803.1"/>
    </source>
</evidence>
<reference evidence="11 12" key="1">
    <citation type="submission" date="2015-09" db="EMBL/GenBank/DDBJ databases">
        <authorList>
            <consortium name="Pathogen Informatics"/>
        </authorList>
    </citation>
    <scope>NUCLEOTIDE SEQUENCE [LARGE SCALE GENOMIC DNA]</scope>
    <source>
        <strain evidence="1 11">2789STDY5608837</strain>
        <strain evidence="2 12">2789STDY5834921</strain>
    </source>
</reference>
<dbReference type="EMBL" id="QRUH01000018">
    <property type="protein sequence ID" value="RGR45564.1"/>
    <property type="molecule type" value="Genomic_DNA"/>
</dbReference>
<dbReference type="Proteomes" id="UP000285839">
    <property type="component" value="Unassembled WGS sequence"/>
</dbReference>
<name>A0A173XFM3_9FIRM</name>
<evidence type="ECO:0000313" key="3">
    <source>
        <dbReference type="EMBL" id="RGN07042.1"/>
    </source>
</evidence>
<dbReference type="EMBL" id="QRSS01000018">
    <property type="protein sequence ID" value="RGQ03252.1"/>
    <property type="molecule type" value="Genomic_DNA"/>
</dbReference>
<evidence type="ECO:0000313" key="8">
    <source>
        <dbReference type="EMBL" id="RHE08358.1"/>
    </source>
</evidence>
<dbReference type="Proteomes" id="UP000261222">
    <property type="component" value="Unassembled WGS sequence"/>
</dbReference>
<evidence type="ECO:0000313" key="14">
    <source>
        <dbReference type="Proteomes" id="UP000261222"/>
    </source>
</evidence>
<dbReference type="Proteomes" id="UP000284267">
    <property type="component" value="Unassembled WGS sequence"/>
</dbReference>
<dbReference type="EMBL" id="QROE01000001">
    <property type="protein sequence ID" value="RHK97851.1"/>
    <property type="molecule type" value="Genomic_DNA"/>
</dbReference>
<evidence type="ECO:0000313" key="18">
    <source>
        <dbReference type="Proteomes" id="UP000284267"/>
    </source>
</evidence>
<dbReference type="Proteomes" id="UP000284220">
    <property type="component" value="Unassembled WGS sequence"/>
</dbReference>
<evidence type="ECO:0000313" key="15">
    <source>
        <dbReference type="Proteomes" id="UP000265828"/>
    </source>
</evidence>
<evidence type="ECO:0000313" key="16">
    <source>
        <dbReference type="Proteomes" id="UP000283585"/>
    </source>
</evidence>
<dbReference type="EMBL" id="QSUB01000001">
    <property type="protein sequence ID" value="RGN07042.1"/>
    <property type="molecule type" value="Genomic_DNA"/>
</dbReference>
<dbReference type="Proteomes" id="UP000095413">
    <property type="component" value="Unassembled WGS sequence"/>
</dbReference>
<reference evidence="13 14" key="2">
    <citation type="submission" date="2018-08" db="EMBL/GenBank/DDBJ databases">
        <title>A genome reference for cultivated species of the human gut microbiota.</title>
        <authorList>
            <person name="Zou Y."/>
            <person name="Xue W."/>
            <person name="Luo G."/>
        </authorList>
    </citation>
    <scope>NUCLEOTIDE SEQUENCE [LARGE SCALE GENOMIC DNA]</scope>
    <source>
        <strain evidence="7 15">AF14-23</strain>
        <strain evidence="6 20">AF25-21</strain>
        <strain evidence="5 16">AF29-2BH</strain>
        <strain evidence="10 18">AF39-4</strain>
        <strain evidence="9 17">AM22-9LB</strain>
        <strain evidence="8 19">AM29-25AC</strain>
        <strain evidence="4 13">OM03-6</strain>
        <strain evidence="3 14">OM06-11AA</strain>
    </source>
</reference>
<organism evidence="1 11">
    <name type="scientific">Blautia obeum</name>
    <dbReference type="NCBI Taxonomy" id="40520"/>
    <lineage>
        <taxon>Bacteria</taxon>
        <taxon>Bacillati</taxon>
        <taxon>Bacillota</taxon>
        <taxon>Clostridia</taxon>
        <taxon>Lachnospirales</taxon>
        <taxon>Lachnospiraceae</taxon>
        <taxon>Blautia</taxon>
    </lineage>
</organism>
<evidence type="ECO:0000313" key="11">
    <source>
        <dbReference type="Proteomes" id="UP000095409"/>
    </source>
</evidence>
<dbReference type="EMBL" id="QRHZ01000008">
    <property type="protein sequence ID" value="RHG15283.1"/>
    <property type="molecule type" value="Genomic_DNA"/>
</dbReference>
<evidence type="ECO:0000313" key="10">
    <source>
        <dbReference type="EMBL" id="RHK97851.1"/>
    </source>
</evidence>
<evidence type="ECO:0000313" key="17">
    <source>
        <dbReference type="Proteomes" id="UP000284220"/>
    </source>
</evidence>
<dbReference type="Proteomes" id="UP000283585">
    <property type="component" value="Unassembled WGS sequence"/>
</dbReference>
<evidence type="ECO:0000313" key="12">
    <source>
        <dbReference type="Proteomes" id="UP000095413"/>
    </source>
</evidence>
<proteinExistence type="predicted"/>
<dbReference type="Proteomes" id="UP000095409">
    <property type="component" value="Unassembled WGS sequence"/>
</dbReference>
<gene>
    <name evidence="10" type="ORF">DW040_00620</name>
    <name evidence="9" type="ORF">DW272_14100</name>
    <name evidence="8" type="ORF">DW767_18310</name>
    <name evidence="7" type="ORF">DWW07_17220</name>
    <name evidence="6" type="ORF">DWY46_16720</name>
    <name evidence="5" type="ORF">DWZ12_13195</name>
    <name evidence="4" type="ORF">DXB38_01470</name>
    <name evidence="3" type="ORF">DXB81_00450</name>
    <name evidence="1" type="ORF">ERS852394_00402</name>
    <name evidence="2" type="ORF">ERS852533_02847</name>
</gene>
<dbReference type="EMBL" id="CYZD01000001">
    <property type="protein sequence ID" value="CUN50642.1"/>
    <property type="molecule type" value="Genomic_DNA"/>
</dbReference>
<dbReference type="EMBL" id="QRZI01000019">
    <property type="protein sequence ID" value="RGV60406.1"/>
    <property type="molecule type" value="Genomic_DNA"/>
</dbReference>
<evidence type="ECO:0000313" key="9">
    <source>
        <dbReference type="EMBL" id="RHG15283.1"/>
    </source>
</evidence>
<dbReference type="EMBL" id="QSUZ01000001">
    <property type="protein sequence ID" value="RGN90672.1"/>
    <property type="molecule type" value="Genomic_DNA"/>
</dbReference>
<evidence type="ECO:0000313" key="1">
    <source>
        <dbReference type="EMBL" id="CUN50642.1"/>
    </source>
</evidence>
<sequence length="112" mass="13076">MNAQIEKYGSNHLMDVLYTVYLFNISELLPEILISISSCFTKAIRNNKEQFAKEIKDSQVIVDMIILKSFIFYSDEIKKDEKLINAYEDILLALTEIRNEKAAVLLDEFRIH</sequence>
<dbReference type="Proteomes" id="UP000261105">
    <property type="component" value="Unassembled WGS sequence"/>
</dbReference>
<evidence type="ECO:0000313" key="6">
    <source>
        <dbReference type="EMBL" id="RGR45564.1"/>
    </source>
</evidence>
<dbReference type="Proteomes" id="UP000284644">
    <property type="component" value="Unassembled WGS sequence"/>
</dbReference>
<evidence type="ECO:0000313" key="7">
    <source>
        <dbReference type="EMBL" id="RGV60406.1"/>
    </source>
</evidence>
<dbReference type="AlphaFoldDB" id="A0A173XFM3"/>
<evidence type="ECO:0000313" key="4">
    <source>
        <dbReference type="EMBL" id="RGN90672.1"/>
    </source>
</evidence>